<name>A0A1W0WPF0_HYPEX</name>
<keyword evidence="4" id="KW-1185">Reference proteome</keyword>
<dbReference type="GO" id="GO:0099509">
    <property type="term" value="P:regulation of presynaptic cytosolic calcium ion concentration"/>
    <property type="evidence" value="ECO:0007669"/>
    <property type="project" value="TreeGrafter"/>
</dbReference>
<dbReference type="EMBL" id="MTYJ01000067">
    <property type="protein sequence ID" value="OQV17027.1"/>
    <property type="molecule type" value="Genomic_DNA"/>
</dbReference>
<dbReference type="GO" id="GO:0043195">
    <property type="term" value="C:terminal bouton"/>
    <property type="evidence" value="ECO:0007669"/>
    <property type="project" value="TreeGrafter"/>
</dbReference>
<dbReference type="PANTHER" id="PTHR19972:SF10">
    <property type="entry name" value="CALBINDIN-32"/>
    <property type="match status" value="1"/>
</dbReference>
<accession>A0A1W0WPF0</accession>
<dbReference type="PROSITE" id="PS50222">
    <property type="entry name" value="EF_HAND_2"/>
    <property type="match status" value="2"/>
</dbReference>
<dbReference type="InterPro" id="IPR051001">
    <property type="entry name" value="Calbindin_Ca-bind"/>
</dbReference>
<dbReference type="GO" id="GO:0030425">
    <property type="term" value="C:dendrite"/>
    <property type="evidence" value="ECO:0007669"/>
    <property type="project" value="TreeGrafter"/>
</dbReference>
<evidence type="ECO:0000313" key="4">
    <source>
        <dbReference type="Proteomes" id="UP000192578"/>
    </source>
</evidence>
<dbReference type="GO" id="GO:1900271">
    <property type="term" value="P:regulation of long-term synaptic potentiation"/>
    <property type="evidence" value="ECO:0007669"/>
    <property type="project" value="TreeGrafter"/>
</dbReference>
<dbReference type="Proteomes" id="UP000192578">
    <property type="component" value="Unassembled WGS sequence"/>
</dbReference>
<dbReference type="Gene3D" id="1.10.238.10">
    <property type="entry name" value="EF-hand"/>
    <property type="match status" value="2"/>
</dbReference>
<evidence type="ECO:0000259" key="2">
    <source>
        <dbReference type="PROSITE" id="PS50222"/>
    </source>
</evidence>
<protein>
    <submittedName>
        <fullName evidence="3">Calbindin-32</fullName>
    </submittedName>
</protein>
<dbReference type="InterPro" id="IPR002048">
    <property type="entry name" value="EF_hand_dom"/>
</dbReference>
<evidence type="ECO:0000256" key="1">
    <source>
        <dbReference type="ARBA" id="ARBA00022837"/>
    </source>
</evidence>
<keyword evidence="1" id="KW-0106">Calcium</keyword>
<comment type="caution">
    <text evidence="3">The sequence shown here is derived from an EMBL/GenBank/DDBJ whole genome shotgun (WGS) entry which is preliminary data.</text>
</comment>
<evidence type="ECO:0000313" key="3">
    <source>
        <dbReference type="EMBL" id="OQV17027.1"/>
    </source>
</evidence>
<feature type="domain" description="EF-hand" evidence="2">
    <location>
        <begin position="126"/>
        <end position="161"/>
    </location>
</feature>
<dbReference type="InterPro" id="IPR011992">
    <property type="entry name" value="EF-hand-dom_pair"/>
</dbReference>
<dbReference type="PANTHER" id="PTHR19972">
    <property type="entry name" value="CALBINDIN"/>
    <property type="match status" value="1"/>
</dbReference>
<gene>
    <name evidence="3" type="ORF">BV898_08890</name>
</gene>
<dbReference type="GO" id="GO:0005634">
    <property type="term" value="C:nucleus"/>
    <property type="evidence" value="ECO:0007669"/>
    <property type="project" value="TreeGrafter"/>
</dbReference>
<dbReference type="GO" id="GO:0005829">
    <property type="term" value="C:cytosol"/>
    <property type="evidence" value="ECO:0007669"/>
    <property type="project" value="TreeGrafter"/>
</dbReference>
<sequence length="168" mass="19460">MSIKDITFMNVVERRNYIDEKLKEKGLVSEPLSADGFLEIWAHYDRDGNLTIEEQELDNFLNEYLSSAHAKFIEVMSEPEINKIKKVYRQGLEVTEGGRISLEYMAKLLPVELGVFVLFRSDSRTKTAVEFMDLWKKYDKDLSGTIDCNEFAGILEAPDNDDFDRFNV</sequence>
<proteinExistence type="predicted"/>
<feature type="domain" description="EF-hand" evidence="2">
    <location>
        <begin position="32"/>
        <end position="67"/>
    </location>
</feature>
<organism evidence="3 4">
    <name type="scientific">Hypsibius exemplaris</name>
    <name type="common">Freshwater tardigrade</name>
    <dbReference type="NCBI Taxonomy" id="2072580"/>
    <lineage>
        <taxon>Eukaryota</taxon>
        <taxon>Metazoa</taxon>
        <taxon>Ecdysozoa</taxon>
        <taxon>Tardigrada</taxon>
        <taxon>Eutardigrada</taxon>
        <taxon>Parachela</taxon>
        <taxon>Hypsibioidea</taxon>
        <taxon>Hypsibiidae</taxon>
        <taxon>Hypsibius</taxon>
    </lineage>
</organism>
<dbReference type="OrthoDB" id="428774at2759"/>
<reference evidence="4" key="1">
    <citation type="submission" date="2017-01" db="EMBL/GenBank/DDBJ databases">
        <title>Comparative genomics of anhydrobiosis in the tardigrade Hypsibius dujardini.</title>
        <authorList>
            <person name="Yoshida Y."/>
            <person name="Koutsovoulos G."/>
            <person name="Laetsch D."/>
            <person name="Stevens L."/>
            <person name="Kumar S."/>
            <person name="Horikawa D."/>
            <person name="Ishino K."/>
            <person name="Komine S."/>
            <person name="Tomita M."/>
            <person name="Blaxter M."/>
            <person name="Arakawa K."/>
        </authorList>
    </citation>
    <scope>NUCLEOTIDE SEQUENCE [LARGE SCALE GENOMIC DNA]</scope>
    <source>
        <strain evidence="4">Z151</strain>
    </source>
</reference>
<dbReference type="SUPFAM" id="SSF47473">
    <property type="entry name" value="EF-hand"/>
    <property type="match status" value="1"/>
</dbReference>
<dbReference type="SMART" id="SM00054">
    <property type="entry name" value="EFh"/>
    <property type="match status" value="2"/>
</dbReference>
<dbReference type="GO" id="GO:0005509">
    <property type="term" value="F:calcium ion binding"/>
    <property type="evidence" value="ECO:0007669"/>
    <property type="project" value="InterPro"/>
</dbReference>
<dbReference type="AlphaFoldDB" id="A0A1W0WPF0"/>